<keyword evidence="3" id="KW-0677">Repeat</keyword>
<keyword evidence="5" id="KW-0175">Coiled coil</keyword>
<feature type="coiled-coil region" evidence="5">
    <location>
        <begin position="332"/>
        <end position="359"/>
    </location>
</feature>
<protein>
    <submittedName>
        <fullName evidence="7">U3 small nucleolar RNA-associated protein 6, putative</fullName>
    </submittedName>
</protein>
<reference evidence="7 8" key="1">
    <citation type="submission" date="2020-08" db="EMBL/GenBank/DDBJ databases">
        <authorList>
            <person name="Newling K."/>
            <person name="Davey J."/>
            <person name="Forrester S."/>
        </authorList>
    </citation>
    <scope>NUCLEOTIDE SEQUENCE [LARGE SCALE GENOMIC DNA]</scope>
    <source>
        <strain evidence="8">Crithidia deanei Carvalho (ATCC PRA-265)</strain>
    </source>
</reference>
<comment type="subcellular location">
    <subcellularLocation>
        <location evidence="1">Nucleus</location>
        <location evidence="1">Nucleolus</location>
    </subcellularLocation>
</comment>
<accession>A0A7G2CBL9</accession>
<gene>
    <name evidence="7" type="ORF">ADEAN_000433300</name>
</gene>
<dbReference type="AlphaFoldDB" id="A0A7G2CBL9"/>
<evidence type="ECO:0000259" key="6">
    <source>
        <dbReference type="Pfam" id="PF08640"/>
    </source>
</evidence>
<dbReference type="InterPro" id="IPR055347">
    <property type="entry name" value="UTP6_N"/>
</dbReference>
<evidence type="ECO:0000256" key="1">
    <source>
        <dbReference type="ARBA" id="ARBA00004604"/>
    </source>
</evidence>
<sequence>MSRARAVETRIEKLLPSVEEYYHLGFFSSRDEIKKIMEVRTQHEYKLIAKPLLYIDVQQALQFELELEDRLRDYLKANKIKKNVKHRWAIVERAEYIYKIGLKHLRKQVKNDHSLQLSADKKETNAYNRLAYHKLRREYILFLQYFDRRQSLSQFYAEMIAVLPTDEVMWCEAALHECYRIHNINNARQLLQKSLLMNESKILIWKTFVKVELAMVDSLLRRLAVERREEKERAAFQQPNNENNNEDEAQVVWDTLKKENETFANLIFELELVKSIIEQSFQSAVSGPAWLRELLALLTNYHPHHEKENYNNLDEYFSYSYYFTKPLIAFSIQEANKARQQFIEQLENNNNNNKNLSASDRLNLEKKKTSWGVFFSDNETIHSNTVKNGIFVVQCVFRNGKLYFWQFS</sequence>
<dbReference type="EMBL" id="LR877151">
    <property type="protein sequence ID" value="CAD2216855.1"/>
    <property type="molecule type" value="Genomic_DNA"/>
</dbReference>
<feature type="domain" description="U3 small nucleolar RNA-associated protein 6 N-terminal" evidence="6">
    <location>
        <begin position="11"/>
        <end position="93"/>
    </location>
</feature>
<evidence type="ECO:0000313" key="8">
    <source>
        <dbReference type="Proteomes" id="UP000515908"/>
    </source>
</evidence>
<organism evidence="7 8">
    <name type="scientific">Angomonas deanei</name>
    <dbReference type="NCBI Taxonomy" id="59799"/>
    <lineage>
        <taxon>Eukaryota</taxon>
        <taxon>Discoba</taxon>
        <taxon>Euglenozoa</taxon>
        <taxon>Kinetoplastea</taxon>
        <taxon>Metakinetoplastina</taxon>
        <taxon>Trypanosomatida</taxon>
        <taxon>Trypanosomatidae</taxon>
        <taxon>Strigomonadinae</taxon>
        <taxon>Angomonas</taxon>
    </lineage>
</organism>
<name>A0A7G2CBL9_9TRYP</name>
<dbReference type="GO" id="GO:0032040">
    <property type="term" value="C:small-subunit processome"/>
    <property type="evidence" value="ECO:0007669"/>
    <property type="project" value="TreeGrafter"/>
</dbReference>
<evidence type="ECO:0000256" key="3">
    <source>
        <dbReference type="ARBA" id="ARBA00022737"/>
    </source>
</evidence>
<dbReference type="VEuPathDB" id="TriTrypDB:ADEAN_000433300"/>
<dbReference type="GO" id="GO:0034388">
    <property type="term" value="C:Pwp2p-containing subcomplex of 90S preribosome"/>
    <property type="evidence" value="ECO:0007669"/>
    <property type="project" value="TreeGrafter"/>
</dbReference>
<keyword evidence="8" id="KW-1185">Reference proteome</keyword>
<dbReference type="InterPro" id="IPR013949">
    <property type="entry name" value="Utp6"/>
</dbReference>
<dbReference type="Proteomes" id="UP000515908">
    <property type="component" value="Chromosome 07"/>
</dbReference>
<keyword evidence="2" id="KW-0698">rRNA processing</keyword>
<evidence type="ECO:0000313" key="7">
    <source>
        <dbReference type="EMBL" id="CAD2216855.1"/>
    </source>
</evidence>
<dbReference type="PANTHER" id="PTHR23271">
    <property type="entry name" value="HEPATOCELLULAR CARCINOMA-ASSOCIATED ANTIGEN 66"/>
    <property type="match status" value="1"/>
</dbReference>
<dbReference type="GO" id="GO:0030515">
    <property type="term" value="F:snoRNA binding"/>
    <property type="evidence" value="ECO:0007669"/>
    <property type="project" value="InterPro"/>
</dbReference>
<evidence type="ECO:0000256" key="4">
    <source>
        <dbReference type="ARBA" id="ARBA00023242"/>
    </source>
</evidence>
<keyword evidence="4" id="KW-0539">Nucleus</keyword>
<evidence type="ECO:0000256" key="2">
    <source>
        <dbReference type="ARBA" id="ARBA00022552"/>
    </source>
</evidence>
<dbReference type="GO" id="GO:0000462">
    <property type="term" value="P:maturation of SSU-rRNA from tricistronic rRNA transcript (SSU-rRNA, 5.8S rRNA, LSU-rRNA)"/>
    <property type="evidence" value="ECO:0007669"/>
    <property type="project" value="InterPro"/>
</dbReference>
<proteinExistence type="predicted"/>
<evidence type="ECO:0000256" key="5">
    <source>
        <dbReference type="SAM" id="Coils"/>
    </source>
</evidence>
<dbReference type="Pfam" id="PF08640">
    <property type="entry name" value="U3_assoc_6"/>
    <property type="match status" value="1"/>
</dbReference>
<dbReference type="PANTHER" id="PTHR23271:SF1">
    <property type="entry name" value="U3 SMALL NUCLEOLAR RNA-ASSOCIATED PROTEIN 6 HOMOLOG"/>
    <property type="match status" value="1"/>
</dbReference>